<accession>U6KTU2</accession>
<feature type="signal peptide" evidence="1">
    <location>
        <begin position="1"/>
        <end position="18"/>
    </location>
</feature>
<dbReference type="PANTHER" id="PTHR48100">
    <property type="entry name" value="BROAD-SPECIFICITY PHOSPHATASE YOR283W-RELATED"/>
    <property type="match status" value="1"/>
</dbReference>
<evidence type="ECO:0000256" key="1">
    <source>
        <dbReference type="SAM" id="SignalP"/>
    </source>
</evidence>
<evidence type="ECO:0000313" key="2">
    <source>
        <dbReference type="EMBL" id="CDJ41527.1"/>
    </source>
</evidence>
<protein>
    <recommendedName>
        <fullName evidence="4">Phosphoglycerate mutase domain-containing protein</fullName>
    </recommendedName>
</protein>
<dbReference type="EMBL" id="HG675628">
    <property type="protein sequence ID" value="CDJ41527.1"/>
    <property type="molecule type" value="Genomic_DNA"/>
</dbReference>
<dbReference type="InterPro" id="IPR013078">
    <property type="entry name" value="His_Pase_superF_clade-1"/>
</dbReference>
<organism evidence="2 3">
    <name type="scientific">Eimeria tenella</name>
    <name type="common">Coccidian parasite</name>
    <dbReference type="NCBI Taxonomy" id="5802"/>
    <lineage>
        <taxon>Eukaryota</taxon>
        <taxon>Sar</taxon>
        <taxon>Alveolata</taxon>
        <taxon>Apicomplexa</taxon>
        <taxon>Conoidasida</taxon>
        <taxon>Coccidia</taxon>
        <taxon>Eucoccidiorida</taxon>
        <taxon>Eimeriorina</taxon>
        <taxon>Eimeriidae</taxon>
        <taxon>Eimeria</taxon>
    </lineage>
</organism>
<reference evidence="2" key="2">
    <citation type="submission" date="2013-10" db="EMBL/GenBank/DDBJ databases">
        <authorList>
            <person name="Aslett M."/>
        </authorList>
    </citation>
    <scope>NUCLEOTIDE SEQUENCE [LARGE SCALE GENOMIC DNA]</scope>
    <source>
        <strain evidence="2">Houghton</strain>
    </source>
</reference>
<sequence length="470" mass="52113">MLLLWLEAALLWCLGGNGGSLKTQWAPAITTAVAITTPRFKLHGVLLPGNRGRFPRYFREEEMELLVPRAASREEDALGPRRKYLKALRGECEEPSICDCGLKSCRAVARRRRQLQALAGKLHEWKTQKNPEHWGTKLLLVVRHAQSTANQRLRTLTGVASLAWSNLRKRSWGPVDPALSAKGREQCRAAGADMLYLMELLDSLGSRDFCFQSFMVSPMTRTLQTASLIFGGIGERMRCPSEDSGGTEEGYLPWLVDPLLREKLTNLSDTGTEYGELREQLQQLYLRQTILSGVFDFTAVPPGTRWWLLDSKESLQRLLEDFPAMPMPQGSTSSSKLPAAAITLERRSANRSVVSLGGATPARLSSAEQSVKAAVVARQRQLISEMEDDKLQNFWGAVGNTGPPQPESWDHLKLRGTLLLQTLCRSDPTTFLLVTHSHLVTALDGRGTMGNASAKPLLLHCGRKPYVTAL</sequence>
<reference evidence="2" key="1">
    <citation type="submission" date="2013-10" db="EMBL/GenBank/DDBJ databases">
        <title>Genomic analysis of the causative agents of coccidiosis in chickens.</title>
        <authorList>
            <person name="Reid A.J."/>
            <person name="Blake D."/>
            <person name="Billington K."/>
            <person name="Browne H."/>
            <person name="Dunn M."/>
            <person name="Hung S."/>
            <person name="Kawahara F."/>
            <person name="Miranda-Saavedra D."/>
            <person name="Mourier T."/>
            <person name="Nagra H."/>
            <person name="Otto T.D."/>
            <person name="Rawlings N."/>
            <person name="Sanchez A."/>
            <person name="Sanders M."/>
            <person name="Subramaniam C."/>
            <person name="Tay Y."/>
            <person name="Dear P."/>
            <person name="Doerig C."/>
            <person name="Gruber A."/>
            <person name="Parkinson J."/>
            <person name="Shirley M."/>
            <person name="Wan K.L."/>
            <person name="Berriman M."/>
            <person name="Tomley F."/>
            <person name="Pain A."/>
        </authorList>
    </citation>
    <scope>NUCLEOTIDE SEQUENCE [LARGE SCALE GENOMIC DNA]</scope>
    <source>
        <strain evidence="2">Houghton</strain>
    </source>
</reference>
<evidence type="ECO:0008006" key="4">
    <source>
        <dbReference type="Google" id="ProtNLM"/>
    </source>
</evidence>
<dbReference type="Gene3D" id="3.40.50.1240">
    <property type="entry name" value="Phosphoglycerate mutase-like"/>
    <property type="match status" value="1"/>
</dbReference>
<gene>
    <name evidence="2" type="ORF">ETH_00007275</name>
</gene>
<keyword evidence="1" id="KW-0732">Signal</keyword>
<dbReference type="VEuPathDB" id="ToxoDB:ETH2_0903600"/>
<dbReference type="AlphaFoldDB" id="U6KTU2"/>
<keyword evidence="3" id="KW-1185">Reference proteome</keyword>
<dbReference type="GeneID" id="25250657"/>
<dbReference type="SUPFAM" id="SSF53254">
    <property type="entry name" value="Phosphoglycerate mutase-like"/>
    <property type="match status" value="1"/>
</dbReference>
<dbReference type="Pfam" id="PF00300">
    <property type="entry name" value="His_Phos_1"/>
    <property type="match status" value="1"/>
</dbReference>
<evidence type="ECO:0000313" key="3">
    <source>
        <dbReference type="Proteomes" id="UP000030747"/>
    </source>
</evidence>
<dbReference type="SMART" id="SM00855">
    <property type="entry name" value="PGAM"/>
    <property type="match status" value="1"/>
</dbReference>
<dbReference type="GO" id="GO:0005737">
    <property type="term" value="C:cytoplasm"/>
    <property type="evidence" value="ECO:0007669"/>
    <property type="project" value="TreeGrafter"/>
</dbReference>
<dbReference type="CDD" id="cd07067">
    <property type="entry name" value="HP_PGM_like"/>
    <property type="match status" value="1"/>
</dbReference>
<dbReference type="RefSeq" id="XP_013232277.1">
    <property type="nucleotide sequence ID" value="XM_013376823.1"/>
</dbReference>
<dbReference type="VEuPathDB" id="ToxoDB:ETH_00007275"/>
<proteinExistence type="predicted"/>
<dbReference type="PANTHER" id="PTHR48100:SF1">
    <property type="entry name" value="HISTIDINE PHOSPHATASE FAMILY PROTEIN-RELATED"/>
    <property type="match status" value="1"/>
</dbReference>
<dbReference type="OrthoDB" id="333438at2759"/>
<feature type="chain" id="PRO_5004673269" description="Phosphoglycerate mutase domain-containing protein" evidence="1">
    <location>
        <begin position="19"/>
        <end position="470"/>
    </location>
</feature>
<dbReference type="GO" id="GO:0016791">
    <property type="term" value="F:phosphatase activity"/>
    <property type="evidence" value="ECO:0007669"/>
    <property type="project" value="TreeGrafter"/>
</dbReference>
<dbReference type="InterPro" id="IPR050275">
    <property type="entry name" value="PGM_Phosphatase"/>
</dbReference>
<name>U6KTU2_EIMTE</name>
<dbReference type="InterPro" id="IPR029033">
    <property type="entry name" value="His_PPase_superfam"/>
</dbReference>
<dbReference type="Proteomes" id="UP000030747">
    <property type="component" value="Unassembled WGS sequence"/>
</dbReference>